<keyword evidence="2" id="KW-0732">Signal</keyword>
<proteinExistence type="predicted"/>
<feature type="compositionally biased region" description="Low complexity" evidence="1">
    <location>
        <begin position="125"/>
        <end position="139"/>
    </location>
</feature>
<evidence type="ECO:0000256" key="2">
    <source>
        <dbReference type="SAM" id="SignalP"/>
    </source>
</evidence>
<feature type="signal peptide" evidence="2">
    <location>
        <begin position="1"/>
        <end position="27"/>
    </location>
</feature>
<evidence type="ECO:0000256" key="1">
    <source>
        <dbReference type="SAM" id="MobiDB-lite"/>
    </source>
</evidence>
<dbReference type="AlphaFoldDB" id="A0A7G3UDA1"/>
<evidence type="ECO:0008006" key="5">
    <source>
        <dbReference type="Google" id="ProtNLM"/>
    </source>
</evidence>
<accession>A0A7G3UDA1</accession>
<dbReference type="EMBL" id="CP029159">
    <property type="protein sequence ID" value="QKM67968.1"/>
    <property type="molecule type" value="Genomic_DNA"/>
</dbReference>
<organism evidence="3 4">
    <name type="scientific">Streptomyces tsukubensis (strain DSM 42081 / NBRC 108919 / NRRL 18488 / 9993)</name>
    <dbReference type="NCBI Taxonomy" id="1114943"/>
    <lineage>
        <taxon>Bacteria</taxon>
        <taxon>Bacillati</taxon>
        <taxon>Actinomycetota</taxon>
        <taxon>Actinomycetes</taxon>
        <taxon>Kitasatosporales</taxon>
        <taxon>Streptomycetaceae</taxon>
        <taxon>Streptomyces</taxon>
    </lineage>
</organism>
<reference evidence="3 4" key="1">
    <citation type="journal article" date="2012" name="J. Bacteriol.">
        <title>Draft genome of Streptomyces tsukubaensis NRRL 18488, the producer of the clinically important immunosuppressant tacrolimus (FK506).</title>
        <authorList>
            <person name="Barreiro C."/>
            <person name="Prieto C."/>
            <person name="Sola-Landa A."/>
            <person name="Solera E."/>
            <person name="Martinez-Castro M."/>
            <person name="Perez-Redondo R."/>
            <person name="Garcia-Estrada C."/>
            <person name="Aparicio J.F."/>
            <person name="Fernandez-Martinez L.T."/>
            <person name="Santos-Aberturas J."/>
            <person name="Salehi-Najafabadi Z."/>
            <person name="Rodriguez-Garcia A."/>
            <person name="Tauch A."/>
            <person name="Martin J.F."/>
        </authorList>
    </citation>
    <scope>NUCLEOTIDE SEQUENCE [LARGE SCALE GENOMIC DNA]</scope>
    <source>
        <strain evidence="4">DSM 42081 / NBRC 108919 / NRRL 18488 / 9993</strain>
    </source>
</reference>
<sequence>MRPGTAAQLAAVLAAGALLGCSGCASPAVDPIERLGRRAVHSGETPAASPAPGPRARFGPEPAAVRSGAPAPDPAGRPGPGPQSAGVRGGPPGPVGGRTGAPDAPVGPGAVRSRAPLRTPASGTPAAPAIHAPALAEPAGRLLDRLHGTRRPAPRPGGALQAPRDR</sequence>
<gene>
    <name evidence="3" type="ORF">STSU_013095</name>
</gene>
<protein>
    <recommendedName>
        <fullName evidence="5">Translation initiation factor IF-2</fullName>
    </recommendedName>
</protein>
<name>A0A7G3UDA1_STRT9</name>
<dbReference type="Proteomes" id="UP000005940">
    <property type="component" value="Chromosome"/>
</dbReference>
<keyword evidence="4" id="KW-1185">Reference proteome</keyword>
<feature type="compositionally biased region" description="Low complexity" evidence="1">
    <location>
        <begin position="46"/>
        <end position="70"/>
    </location>
</feature>
<dbReference type="PROSITE" id="PS51257">
    <property type="entry name" value="PROKAR_LIPOPROTEIN"/>
    <property type="match status" value="1"/>
</dbReference>
<evidence type="ECO:0000313" key="4">
    <source>
        <dbReference type="Proteomes" id="UP000005940"/>
    </source>
</evidence>
<dbReference type="RefSeq" id="WP_130584897.1">
    <property type="nucleotide sequence ID" value="NZ_CP029159.1"/>
</dbReference>
<feature type="compositionally biased region" description="Pro residues" evidence="1">
    <location>
        <begin position="71"/>
        <end position="81"/>
    </location>
</feature>
<feature type="chain" id="PRO_5028944614" description="Translation initiation factor IF-2" evidence="2">
    <location>
        <begin position="28"/>
        <end position="166"/>
    </location>
</feature>
<feature type="region of interest" description="Disordered" evidence="1">
    <location>
        <begin position="36"/>
        <end position="166"/>
    </location>
</feature>
<evidence type="ECO:0000313" key="3">
    <source>
        <dbReference type="EMBL" id="QKM67968.1"/>
    </source>
</evidence>
<feature type="compositionally biased region" description="Gly residues" evidence="1">
    <location>
        <begin position="87"/>
        <end position="99"/>
    </location>
</feature>